<proteinExistence type="predicted"/>
<evidence type="ECO:0000313" key="1">
    <source>
        <dbReference type="EMBL" id="GAI88326.1"/>
    </source>
</evidence>
<sequence>TFPPPVDSSELTLTEQRVYLQLSLEFSIILEEAPSFQMGAYQWNLILPSRLQTFALTTEAWEKLSTLGDGSEELQAQLADLVEQIN</sequence>
<dbReference type="AlphaFoldDB" id="X1TAA2"/>
<dbReference type="EMBL" id="BARW01024002">
    <property type="protein sequence ID" value="GAI88326.1"/>
    <property type="molecule type" value="Genomic_DNA"/>
</dbReference>
<organism evidence="1">
    <name type="scientific">marine sediment metagenome</name>
    <dbReference type="NCBI Taxonomy" id="412755"/>
    <lineage>
        <taxon>unclassified sequences</taxon>
        <taxon>metagenomes</taxon>
        <taxon>ecological metagenomes</taxon>
    </lineage>
</organism>
<feature type="non-terminal residue" evidence="1">
    <location>
        <position position="1"/>
    </location>
</feature>
<gene>
    <name evidence="1" type="ORF">S12H4_39670</name>
</gene>
<comment type="caution">
    <text evidence="1">The sequence shown here is derived from an EMBL/GenBank/DDBJ whole genome shotgun (WGS) entry which is preliminary data.</text>
</comment>
<accession>X1TAA2</accession>
<protein>
    <submittedName>
        <fullName evidence="1">Uncharacterized protein</fullName>
    </submittedName>
</protein>
<name>X1TAA2_9ZZZZ</name>
<reference evidence="1" key="1">
    <citation type="journal article" date="2014" name="Front. Microbiol.">
        <title>High frequency of phylogenetically diverse reductive dehalogenase-homologous genes in deep subseafloor sedimentary metagenomes.</title>
        <authorList>
            <person name="Kawai M."/>
            <person name="Futagami T."/>
            <person name="Toyoda A."/>
            <person name="Takaki Y."/>
            <person name="Nishi S."/>
            <person name="Hori S."/>
            <person name="Arai W."/>
            <person name="Tsubouchi T."/>
            <person name="Morono Y."/>
            <person name="Uchiyama I."/>
            <person name="Ito T."/>
            <person name="Fujiyama A."/>
            <person name="Inagaki F."/>
            <person name="Takami H."/>
        </authorList>
    </citation>
    <scope>NUCLEOTIDE SEQUENCE</scope>
    <source>
        <strain evidence="1">Expedition CK06-06</strain>
    </source>
</reference>